<dbReference type="Pfam" id="PF00069">
    <property type="entry name" value="Pkinase"/>
    <property type="match status" value="1"/>
</dbReference>
<keyword evidence="4 5" id="KW-0067">ATP-binding</keyword>
<proteinExistence type="predicted"/>
<dbReference type="GO" id="GO:0005524">
    <property type="term" value="F:ATP binding"/>
    <property type="evidence" value="ECO:0007669"/>
    <property type="project" value="UniProtKB-UniRule"/>
</dbReference>
<dbReference type="EMBL" id="JAFCMP010000007">
    <property type="protein sequence ID" value="KAG5192394.1"/>
    <property type="molecule type" value="Genomic_DNA"/>
</dbReference>
<evidence type="ECO:0000256" key="2">
    <source>
        <dbReference type="ARBA" id="ARBA00022741"/>
    </source>
</evidence>
<comment type="caution">
    <text evidence="7">The sequence shown here is derived from an EMBL/GenBank/DDBJ whole genome shotgun (WGS) entry which is preliminary data.</text>
</comment>
<dbReference type="PANTHER" id="PTHR44329">
    <property type="entry name" value="SERINE/THREONINE-PROTEIN KINASE TNNI3K-RELATED"/>
    <property type="match status" value="1"/>
</dbReference>
<evidence type="ECO:0000259" key="6">
    <source>
        <dbReference type="PROSITE" id="PS50011"/>
    </source>
</evidence>
<dbReference type="InterPro" id="IPR011009">
    <property type="entry name" value="Kinase-like_dom_sf"/>
</dbReference>
<dbReference type="InterPro" id="IPR036537">
    <property type="entry name" value="Adaptor_Cbl_N_dom_sf"/>
</dbReference>
<dbReference type="InterPro" id="IPR000719">
    <property type="entry name" value="Prot_kinase_dom"/>
</dbReference>
<accession>A0A835ZK75</accession>
<gene>
    <name evidence="7" type="ORF">JKP88DRAFT_293695</name>
</gene>
<feature type="binding site" evidence="5">
    <location>
        <position position="240"/>
    </location>
    <ligand>
        <name>ATP</name>
        <dbReference type="ChEBI" id="CHEBI:30616"/>
    </ligand>
</feature>
<name>A0A835ZK75_9STRA</name>
<feature type="non-terminal residue" evidence="7">
    <location>
        <position position="316"/>
    </location>
</feature>
<dbReference type="SUPFAM" id="SSF56112">
    <property type="entry name" value="Protein kinase-like (PK-like)"/>
    <property type="match status" value="1"/>
</dbReference>
<dbReference type="PROSITE" id="PS00107">
    <property type="entry name" value="PROTEIN_KINASE_ATP"/>
    <property type="match status" value="1"/>
</dbReference>
<dbReference type="Proteomes" id="UP000664859">
    <property type="component" value="Unassembled WGS sequence"/>
</dbReference>
<keyword evidence="2 5" id="KW-0547">Nucleotide-binding</keyword>
<evidence type="ECO:0000256" key="4">
    <source>
        <dbReference type="ARBA" id="ARBA00022840"/>
    </source>
</evidence>
<dbReference type="GO" id="GO:0007166">
    <property type="term" value="P:cell surface receptor signaling pathway"/>
    <property type="evidence" value="ECO:0007669"/>
    <property type="project" value="InterPro"/>
</dbReference>
<keyword evidence="3 7" id="KW-0418">Kinase</keyword>
<evidence type="ECO:0000313" key="8">
    <source>
        <dbReference type="Proteomes" id="UP000664859"/>
    </source>
</evidence>
<dbReference type="OrthoDB" id="6414404at2759"/>
<protein>
    <submittedName>
        <fullName evidence="7">Kinase-like domain-containing protein</fullName>
    </submittedName>
</protein>
<organism evidence="7 8">
    <name type="scientific">Tribonema minus</name>
    <dbReference type="NCBI Taxonomy" id="303371"/>
    <lineage>
        <taxon>Eukaryota</taxon>
        <taxon>Sar</taxon>
        <taxon>Stramenopiles</taxon>
        <taxon>Ochrophyta</taxon>
        <taxon>PX clade</taxon>
        <taxon>Xanthophyceae</taxon>
        <taxon>Tribonematales</taxon>
        <taxon>Tribonemataceae</taxon>
        <taxon>Tribonema</taxon>
    </lineage>
</organism>
<reference evidence="7" key="1">
    <citation type="submission" date="2021-02" db="EMBL/GenBank/DDBJ databases">
        <title>First Annotated Genome of the Yellow-green Alga Tribonema minus.</title>
        <authorList>
            <person name="Mahan K.M."/>
        </authorList>
    </citation>
    <scope>NUCLEOTIDE SEQUENCE</scope>
    <source>
        <strain evidence="7">UTEX B ZZ1240</strain>
    </source>
</reference>
<evidence type="ECO:0000256" key="3">
    <source>
        <dbReference type="ARBA" id="ARBA00022777"/>
    </source>
</evidence>
<dbReference type="PROSITE" id="PS50011">
    <property type="entry name" value="PROTEIN_KINASE_DOM"/>
    <property type="match status" value="1"/>
</dbReference>
<dbReference type="InterPro" id="IPR051681">
    <property type="entry name" value="Ser/Thr_Kinases-Pseudokinases"/>
</dbReference>
<dbReference type="AlphaFoldDB" id="A0A835ZK75"/>
<keyword evidence="1" id="KW-0808">Transferase</keyword>
<dbReference type="Gene3D" id="3.30.200.20">
    <property type="entry name" value="Phosphorylase Kinase, domain 1"/>
    <property type="match status" value="1"/>
</dbReference>
<dbReference type="GO" id="GO:0004674">
    <property type="term" value="F:protein serine/threonine kinase activity"/>
    <property type="evidence" value="ECO:0007669"/>
    <property type="project" value="TreeGrafter"/>
</dbReference>
<evidence type="ECO:0000256" key="1">
    <source>
        <dbReference type="ARBA" id="ARBA00022679"/>
    </source>
</evidence>
<sequence length="316" mass="35937">MDAPRLVAACIRSLGSIVQESQTVTVNSFMCKRLAERTEKLLREPLTSLQLEQLDEQKQQQSADAEQQQQEQPTLEMLTALQEILGETLQFISQWVVRADRPIMHCWRTASNGKAVKNDLTDISSRLMREAENALHRFRATAVGFSELQRDEEDRNDELQDFIAMQEMIEKEMDSTTVSEEEMETLCGILGKLRWSADWHFIGFEEIPYASLTITGESIGEGGFGVIKKAYYAGVQVAVKELRPELRFNNSDLAAFRGQVKDLEELRRKIKLNAGLKFPYIVQLFGACTVPPTICLVMELSDHGSLYDVLKRAREK</sequence>
<evidence type="ECO:0000256" key="5">
    <source>
        <dbReference type="PROSITE-ProRule" id="PRU10141"/>
    </source>
</evidence>
<dbReference type="PANTHER" id="PTHR44329:SF288">
    <property type="entry name" value="MITOGEN-ACTIVATED PROTEIN KINASE KINASE KINASE 20"/>
    <property type="match status" value="1"/>
</dbReference>
<dbReference type="InterPro" id="IPR017441">
    <property type="entry name" value="Protein_kinase_ATP_BS"/>
</dbReference>
<dbReference type="Gene3D" id="1.20.930.20">
    <property type="entry name" value="Adaptor protein Cbl, N-terminal domain"/>
    <property type="match status" value="1"/>
</dbReference>
<feature type="domain" description="Protein kinase" evidence="6">
    <location>
        <begin position="213"/>
        <end position="316"/>
    </location>
</feature>
<evidence type="ECO:0000313" key="7">
    <source>
        <dbReference type="EMBL" id="KAG5192394.1"/>
    </source>
</evidence>
<keyword evidence="8" id="KW-1185">Reference proteome</keyword>